<name>A0ABR8UCC9_9BACL</name>
<evidence type="ECO:0000256" key="1">
    <source>
        <dbReference type="SAM" id="Phobius"/>
    </source>
</evidence>
<keyword evidence="1" id="KW-0812">Transmembrane</keyword>
<dbReference type="EMBL" id="JACSQN010000013">
    <property type="protein sequence ID" value="MBD7985671.1"/>
    <property type="molecule type" value="Genomic_DNA"/>
</dbReference>
<comment type="caution">
    <text evidence="2">The sequence shown here is derived from an EMBL/GenBank/DDBJ whole genome shotgun (WGS) entry which is preliminary data.</text>
</comment>
<keyword evidence="3" id="KW-1185">Reference proteome</keyword>
<organism evidence="2 3">
    <name type="scientific">Sporosarcina quadrami</name>
    <dbReference type="NCBI Taxonomy" id="2762234"/>
    <lineage>
        <taxon>Bacteria</taxon>
        <taxon>Bacillati</taxon>
        <taxon>Bacillota</taxon>
        <taxon>Bacilli</taxon>
        <taxon>Bacillales</taxon>
        <taxon>Caryophanaceae</taxon>
        <taxon>Sporosarcina</taxon>
    </lineage>
</organism>
<feature type="transmembrane region" description="Helical" evidence="1">
    <location>
        <begin position="39"/>
        <end position="59"/>
    </location>
</feature>
<evidence type="ECO:0000313" key="2">
    <source>
        <dbReference type="EMBL" id="MBD7985671.1"/>
    </source>
</evidence>
<protein>
    <submittedName>
        <fullName evidence="2">Uncharacterized protein</fullName>
    </submittedName>
</protein>
<accession>A0ABR8UCC9</accession>
<dbReference type="Proteomes" id="UP000626786">
    <property type="component" value="Unassembled WGS sequence"/>
</dbReference>
<evidence type="ECO:0000313" key="3">
    <source>
        <dbReference type="Proteomes" id="UP000626786"/>
    </source>
</evidence>
<gene>
    <name evidence="2" type="ORF">H9649_13835</name>
</gene>
<proteinExistence type="predicted"/>
<keyword evidence="1" id="KW-1133">Transmembrane helix</keyword>
<sequence>MNEVKKSLNTVAGDMTKDKEELKQRILSGRRKTKRRNPFPLVATAIVTAAILFFTFNVFQDGLSTSDKDDYEVNEFIYDYQLQLMQKDGNDSPKLEQDVLQGLLHVDAVIDYAKSLGYSENTEAIKEKVEEEKQTFFSTMDNEQQEAMQEEVFGITYEDYFNKILKWTFQNAEAVNWLDQHPPDDIKTHSEVIDLFQKKHEQSIADFMDKKGIPFFDPAFMYKELAGTVLAKEGQDILVAERLEVTPVPALTVEEMIDAGYAIWYTIDDNIDAIEPNMKINLTYNSLSYPITEIDHATVFQRVVEWELSDAIVQPTLSEEQGLFYLHGLTLGDSQSDVIERFGEKYTKDEQVDGSGAEFALDYNNNARFYFYQDELSMISFENVDQNYFEQLFKEYEGMKSTSNDSRYIYSEETAQMIKAEFIPDGSLTISLFIAWPDGFLDYQEFLDAMKE</sequence>
<reference evidence="2 3" key="1">
    <citation type="submission" date="2020-08" db="EMBL/GenBank/DDBJ databases">
        <title>A Genomic Blueprint of the Chicken Gut Microbiome.</title>
        <authorList>
            <person name="Gilroy R."/>
            <person name="Ravi A."/>
            <person name="Getino M."/>
            <person name="Pursley I."/>
            <person name="Horton D.L."/>
            <person name="Alikhan N.-F."/>
            <person name="Baker D."/>
            <person name="Gharbi K."/>
            <person name="Hall N."/>
            <person name="Watson M."/>
            <person name="Adriaenssens E.M."/>
            <person name="Foster-Nyarko E."/>
            <person name="Jarju S."/>
            <person name="Secka A."/>
            <person name="Antonio M."/>
            <person name="Oren A."/>
            <person name="Chaudhuri R."/>
            <person name="La Ragione R.M."/>
            <person name="Hildebrand F."/>
            <person name="Pallen M.J."/>
        </authorList>
    </citation>
    <scope>NUCLEOTIDE SEQUENCE [LARGE SCALE GENOMIC DNA]</scope>
    <source>
        <strain evidence="2 3">Sa2YVA2</strain>
    </source>
</reference>
<dbReference type="RefSeq" id="WP_191695499.1">
    <property type="nucleotide sequence ID" value="NZ_JACSQN010000013.1"/>
</dbReference>
<keyword evidence="1" id="KW-0472">Membrane</keyword>